<dbReference type="PANTHER" id="PTHR44591">
    <property type="entry name" value="STRESS RESPONSE REGULATOR PROTEIN 1"/>
    <property type="match status" value="1"/>
</dbReference>
<organism evidence="4 5">
    <name type="scientific">Anaerobaca lacustris</name>
    <dbReference type="NCBI Taxonomy" id="3044600"/>
    <lineage>
        <taxon>Bacteria</taxon>
        <taxon>Pseudomonadati</taxon>
        <taxon>Planctomycetota</taxon>
        <taxon>Phycisphaerae</taxon>
        <taxon>Sedimentisphaerales</taxon>
        <taxon>Anaerobacaceae</taxon>
        <taxon>Anaerobaca</taxon>
    </lineage>
</organism>
<dbReference type="SMART" id="SM00448">
    <property type="entry name" value="REC"/>
    <property type="match status" value="1"/>
</dbReference>
<keyword evidence="1 2" id="KW-0597">Phosphoprotein</keyword>
<feature type="domain" description="Response regulatory" evidence="3">
    <location>
        <begin position="15"/>
        <end position="131"/>
    </location>
</feature>
<dbReference type="InterPro" id="IPR001789">
    <property type="entry name" value="Sig_transdc_resp-reg_receiver"/>
</dbReference>
<proteinExistence type="predicted"/>
<evidence type="ECO:0000256" key="2">
    <source>
        <dbReference type="PROSITE-ProRule" id="PRU00169"/>
    </source>
</evidence>
<dbReference type="InterPro" id="IPR050595">
    <property type="entry name" value="Bact_response_regulator"/>
</dbReference>
<dbReference type="EMBL" id="JASCXX010000028">
    <property type="protein sequence ID" value="MDI6451114.1"/>
    <property type="molecule type" value="Genomic_DNA"/>
</dbReference>
<dbReference type="PANTHER" id="PTHR44591:SF3">
    <property type="entry name" value="RESPONSE REGULATORY DOMAIN-CONTAINING PROTEIN"/>
    <property type="match status" value="1"/>
</dbReference>
<protein>
    <submittedName>
        <fullName evidence="4">Response regulator</fullName>
    </submittedName>
</protein>
<reference evidence="4" key="1">
    <citation type="submission" date="2023-05" db="EMBL/GenBank/DDBJ databases">
        <title>Anaerotaeda fermentans gen. nov., sp. nov., a novel anaerobic planctomycete of the new family within the order Sedimentisphaerales isolated from Taman Peninsula, Russia.</title>
        <authorList>
            <person name="Khomyakova M.A."/>
            <person name="Merkel A.Y."/>
            <person name="Slobodkin A.I."/>
        </authorList>
    </citation>
    <scope>NUCLEOTIDE SEQUENCE</scope>
    <source>
        <strain evidence="4">M17dextr</strain>
    </source>
</reference>
<sequence>MLGLFKAKKKTSQIKVLIVDDEPDLISTVEYRLKCAACRTVTASNGQEGLERAAAEKPDLILLDTNMPVMDGHEMLGRLQADPTLKHIPVIMLTARCESKDIAAASAHGVSDYVTKPFDFAELMAKIQAIVKARGQA</sequence>
<name>A0AAW6U5D0_9BACT</name>
<accession>A0AAW6U5D0</accession>
<dbReference type="GO" id="GO:0000160">
    <property type="term" value="P:phosphorelay signal transduction system"/>
    <property type="evidence" value="ECO:0007669"/>
    <property type="project" value="InterPro"/>
</dbReference>
<dbReference type="Gene3D" id="3.40.50.2300">
    <property type="match status" value="1"/>
</dbReference>
<evidence type="ECO:0000313" key="4">
    <source>
        <dbReference type="EMBL" id="MDI6451114.1"/>
    </source>
</evidence>
<dbReference type="InterPro" id="IPR011006">
    <property type="entry name" value="CheY-like_superfamily"/>
</dbReference>
<evidence type="ECO:0000313" key="5">
    <source>
        <dbReference type="Proteomes" id="UP001431776"/>
    </source>
</evidence>
<evidence type="ECO:0000256" key="1">
    <source>
        <dbReference type="ARBA" id="ARBA00022553"/>
    </source>
</evidence>
<dbReference type="SUPFAM" id="SSF52172">
    <property type="entry name" value="CheY-like"/>
    <property type="match status" value="1"/>
</dbReference>
<comment type="caution">
    <text evidence="4">The sequence shown here is derived from an EMBL/GenBank/DDBJ whole genome shotgun (WGS) entry which is preliminary data.</text>
</comment>
<dbReference type="CDD" id="cd17557">
    <property type="entry name" value="REC_Rcp-like"/>
    <property type="match status" value="1"/>
</dbReference>
<feature type="modified residue" description="4-aspartylphosphate" evidence="2">
    <location>
        <position position="64"/>
    </location>
</feature>
<dbReference type="Pfam" id="PF00072">
    <property type="entry name" value="Response_reg"/>
    <property type="match status" value="1"/>
</dbReference>
<dbReference type="PROSITE" id="PS50110">
    <property type="entry name" value="RESPONSE_REGULATORY"/>
    <property type="match status" value="1"/>
</dbReference>
<gene>
    <name evidence="4" type="ORF">QJ522_18780</name>
</gene>
<keyword evidence="5" id="KW-1185">Reference proteome</keyword>
<evidence type="ECO:0000259" key="3">
    <source>
        <dbReference type="PROSITE" id="PS50110"/>
    </source>
</evidence>
<dbReference type="Proteomes" id="UP001431776">
    <property type="component" value="Unassembled WGS sequence"/>
</dbReference>
<dbReference type="RefSeq" id="WP_349246523.1">
    <property type="nucleotide sequence ID" value="NZ_JASCXX010000028.1"/>
</dbReference>
<dbReference type="AlphaFoldDB" id="A0AAW6U5D0"/>